<dbReference type="GO" id="GO:0004497">
    <property type="term" value="F:monooxygenase activity"/>
    <property type="evidence" value="ECO:0007669"/>
    <property type="project" value="UniProtKB-KW"/>
</dbReference>
<accession>A0A9W9QGY2</accession>
<dbReference type="PANTHER" id="PTHR24305:SF172">
    <property type="entry name" value="P450, PUTATIVE (EUROFUNG)-RELATED"/>
    <property type="match status" value="1"/>
</dbReference>
<dbReference type="AlphaFoldDB" id="A0A9W9QGY2"/>
<evidence type="ECO:0000313" key="8">
    <source>
        <dbReference type="EMBL" id="KAJ5337828.1"/>
    </source>
</evidence>
<dbReference type="EMBL" id="JAPZBQ010000003">
    <property type="protein sequence ID" value="KAJ5337828.1"/>
    <property type="molecule type" value="Genomic_DNA"/>
</dbReference>
<reference evidence="8" key="1">
    <citation type="submission" date="2022-12" db="EMBL/GenBank/DDBJ databases">
        <authorList>
            <person name="Petersen C."/>
        </authorList>
    </citation>
    <scope>NUCLEOTIDE SEQUENCE</scope>
    <source>
        <strain evidence="8">IBT 35673</strain>
    </source>
</reference>
<dbReference type="GO" id="GO:0016705">
    <property type="term" value="F:oxidoreductase activity, acting on paired donors, with incorporation or reduction of molecular oxygen"/>
    <property type="evidence" value="ECO:0007669"/>
    <property type="project" value="InterPro"/>
</dbReference>
<dbReference type="SUPFAM" id="SSF48264">
    <property type="entry name" value="Cytochrome P450"/>
    <property type="match status" value="1"/>
</dbReference>
<organism evidence="8 9">
    <name type="scientific">Penicillium brevicompactum</name>
    <dbReference type="NCBI Taxonomy" id="5074"/>
    <lineage>
        <taxon>Eukaryota</taxon>
        <taxon>Fungi</taxon>
        <taxon>Dikarya</taxon>
        <taxon>Ascomycota</taxon>
        <taxon>Pezizomycotina</taxon>
        <taxon>Eurotiomycetes</taxon>
        <taxon>Eurotiomycetidae</taxon>
        <taxon>Eurotiales</taxon>
        <taxon>Aspergillaceae</taxon>
        <taxon>Penicillium</taxon>
    </lineage>
</organism>
<evidence type="ECO:0000256" key="2">
    <source>
        <dbReference type="ARBA" id="ARBA00022723"/>
    </source>
</evidence>
<dbReference type="PRINTS" id="PR00463">
    <property type="entry name" value="EP450I"/>
</dbReference>
<keyword evidence="7" id="KW-0472">Membrane</keyword>
<sequence>MLSTLAIVATLLYFVVTWLVLPIFRYFYDPKGFRKYQNYSIFSGITDIPYCYLSACGFRSRDLTEAHKSSAILRIGPNNLSFGDIRAIKDIYGHGTTCVKDLKYSLAGGPHPNLFDVVNKADHSAKRKRLSAAFAIKNLVHWEFKVVRTTEHLLTAFDKLCTQPLLANSVPDPSDLTVNFNHWINLFTIEAINNIALSSTLGLLEQGDDIVTAQRMDGSTYQAHYRKAQNQSAFAASHFAWDYENSKTFSAISKVFPKWRKIWKDAEPWKDVIYNQAVARMNRYNNGEELDDFFMALMDDKASQPHNLEWGEIVGEIGAIIDAGADTTAIALTQLIHLLIRHPVHLETLRQEVAGVMAEGEVIAPYDTVRHLPFLRACLDEAMRIIPPTSAGLPRRTPPEGAMILGEWIPGDTSVSMTIYGAHHDPNIFPNPEEFQPHRWMDAEERKRMEPYFIPFSTGGRGCIGRNISYLEQTIMLASLVHRYEFALPGPEWDLKRHEAFNLLMGDMPIKIWRREVAASD</sequence>
<keyword evidence="2 5" id="KW-0479">Metal-binding</keyword>
<dbReference type="PANTHER" id="PTHR24305">
    <property type="entry name" value="CYTOCHROME P450"/>
    <property type="match status" value="1"/>
</dbReference>
<name>A0A9W9QGY2_PENBR</name>
<evidence type="ECO:0008006" key="10">
    <source>
        <dbReference type="Google" id="ProtNLM"/>
    </source>
</evidence>
<keyword evidence="6" id="KW-0503">Monooxygenase</keyword>
<dbReference type="InterPro" id="IPR050121">
    <property type="entry name" value="Cytochrome_P450_monoxygenase"/>
</dbReference>
<protein>
    <recommendedName>
        <fullName evidence="10">Cytochrome P450</fullName>
    </recommendedName>
</protein>
<dbReference type="InterPro" id="IPR002401">
    <property type="entry name" value="Cyt_P450_E_grp-I"/>
</dbReference>
<keyword evidence="7" id="KW-1133">Transmembrane helix</keyword>
<dbReference type="InterPro" id="IPR017972">
    <property type="entry name" value="Cyt_P450_CS"/>
</dbReference>
<dbReference type="Proteomes" id="UP001147695">
    <property type="component" value="Unassembled WGS sequence"/>
</dbReference>
<gene>
    <name evidence="8" type="ORF">N7452_004556</name>
</gene>
<dbReference type="GO" id="GO:0043386">
    <property type="term" value="P:mycotoxin biosynthetic process"/>
    <property type="evidence" value="ECO:0007669"/>
    <property type="project" value="UniProtKB-ARBA"/>
</dbReference>
<evidence type="ECO:0000256" key="6">
    <source>
        <dbReference type="RuleBase" id="RU000461"/>
    </source>
</evidence>
<dbReference type="Pfam" id="PF00067">
    <property type="entry name" value="p450"/>
    <property type="match status" value="1"/>
</dbReference>
<comment type="cofactor">
    <cofactor evidence="1 5">
        <name>heme</name>
        <dbReference type="ChEBI" id="CHEBI:30413"/>
    </cofactor>
</comment>
<evidence type="ECO:0000256" key="3">
    <source>
        <dbReference type="ARBA" id="ARBA00023002"/>
    </source>
</evidence>
<reference evidence="8" key="2">
    <citation type="journal article" date="2023" name="IMA Fungus">
        <title>Comparative genomic study of the Penicillium genus elucidates a diverse pangenome and 15 lateral gene transfer events.</title>
        <authorList>
            <person name="Petersen C."/>
            <person name="Sorensen T."/>
            <person name="Nielsen M.R."/>
            <person name="Sondergaard T.E."/>
            <person name="Sorensen J.L."/>
            <person name="Fitzpatrick D.A."/>
            <person name="Frisvad J.C."/>
            <person name="Nielsen K.L."/>
        </authorList>
    </citation>
    <scope>NUCLEOTIDE SEQUENCE</scope>
    <source>
        <strain evidence="8">IBT 35673</strain>
    </source>
</reference>
<dbReference type="Gene3D" id="1.10.630.10">
    <property type="entry name" value="Cytochrome P450"/>
    <property type="match status" value="1"/>
</dbReference>
<feature type="binding site" description="axial binding residue" evidence="5">
    <location>
        <position position="463"/>
    </location>
    <ligand>
        <name>heme</name>
        <dbReference type="ChEBI" id="CHEBI:30413"/>
    </ligand>
    <ligandPart>
        <name>Fe</name>
        <dbReference type="ChEBI" id="CHEBI:18248"/>
    </ligandPart>
</feature>
<comment type="caution">
    <text evidence="8">The sequence shown here is derived from an EMBL/GenBank/DDBJ whole genome shotgun (WGS) entry which is preliminary data.</text>
</comment>
<keyword evidence="5 6" id="KW-0349">Heme</keyword>
<feature type="transmembrane region" description="Helical" evidence="7">
    <location>
        <begin position="6"/>
        <end position="28"/>
    </location>
</feature>
<keyword evidence="3 6" id="KW-0560">Oxidoreductase</keyword>
<evidence type="ECO:0000256" key="4">
    <source>
        <dbReference type="ARBA" id="ARBA00023004"/>
    </source>
</evidence>
<dbReference type="GO" id="GO:0005506">
    <property type="term" value="F:iron ion binding"/>
    <property type="evidence" value="ECO:0007669"/>
    <property type="project" value="InterPro"/>
</dbReference>
<comment type="similarity">
    <text evidence="6">Belongs to the cytochrome P450 family.</text>
</comment>
<evidence type="ECO:0000313" key="9">
    <source>
        <dbReference type="Proteomes" id="UP001147695"/>
    </source>
</evidence>
<keyword evidence="4 5" id="KW-0408">Iron</keyword>
<dbReference type="CDD" id="cd11061">
    <property type="entry name" value="CYP67-like"/>
    <property type="match status" value="1"/>
</dbReference>
<evidence type="ECO:0000256" key="7">
    <source>
        <dbReference type="SAM" id="Phobius"/>
    </source>
</evidence>
<dbReference type="InterPro" id="IPR036396">
    <property type="entry name" value="Cyt_P450_sf"/>
</dbReference>
<dbReference type="GO" id="GO:0020037">
    <property type="term" value="F:heme binding"/>
    <property type="evidence" value="ECO:0007669"/>
    <property type="project" value="InterPro"/>
</dbReference>
<dbReference type="PRINTS" id="PR00385">
    <property type="entry name" value="P450"/>
</dbReference>
<keyword evidence="7" id="KW-0812">Transmembrane</keyword>
<evidence type="ECO:0000256" key="1">
    <source>
        <dbReference type="ARBA" id="ARBA00001971"/>
    </source>
</evidence>
<dbReference type="InterPro" id="IPR001128">
    <property type="entry name" value="Cyt_P450"/>
</dbReference>
<proteinExistence type="inferred from homology"/>
<evidence type="ECO:0000256" key="5">
    <source>
        <dbReference type="PIRSR" id="PIRSR602401-1"/>
    </source>
</evidence>
<dbReference type="PROSITE" id="PS00086">
    <property type="entry name" value="CYTOCHROME_P450"/>
    <property type="match status" value="1"/>
</dbReference>